<dbReference type="Pfam" id="PF08714">
    <property type="entry name" value="Fae"/>
    <property type="match status" value="1"/>
</dbReference>
<dbReference type="EMBL" id="CABWKZ010000021">
    <property type="protein sequence ID" value="VXA56213.1"/>
    <property type="molecule type" value="Genomic_DNA"/>
</dbReference>
<evidence type="ECO:0000313" key="3">
    <source>
        <dbReference type="EMBL" id="VXA56213.1"/>
    </source>
</evidence>
<gene>
    <name evidence="3" type="ORF">ACI8B_280137</name>
</gene>
<keyword evidence="1" id="KW-0456">Lyase</keyword>
<protein>
    <submittedName>
        <fullName evidence="3">Formaldehyde-activating enzyme</fullName>
    </submittedName>
</protein>
<dbReference type="InterPro" id="IPR014826">
    <property type="entry name" value="HCHO-activating_enzyme"/>
</dbReference>
<accession>A0A653K5P6</accession>
<organism evidence="3 4">
    <name type="scientific">Acinetobacter proteolyticus</name>
    <dbReference type="NCBI Taxonomy" id="1776741"/>
    <lineage>
        <taxon>Bacteria</taxon>
        <taxon>Pseudomonadati</taxon>
        <taxon>Pseudomonadota</taxon>
        <taxon>Gammaproteobacteria</taxon>
        <taxon>Moraxellales</taxon>
        <taxon>Moraxellaceae</taxon>
        <taxon>Acinetobacter</taxon>
    </lineage>
</organism>
<dbReference type="InterPro" id="IPR020568">
    <property type="entry name" value="Ribosomal_Su5_D2-typ_SF"/>
</dbReference>
<proteinExistence type="predicted"/>
<dbReference type="Proteomes" id="UP000430404">
    <property type="component" value="Unassembled WGS sequence"/>
</dbReference>
<name>A0A653K5P6_9GAMM</name>
<dbReference type="AlphaFoldDB" id="A0A653K5P6"/>
<dbReference type="InterPro" id="IPR037075">
    <property type="entry name" value="HCHO-activating_enzyme_sf"/>
</dbReference>
<reference evidence="3 4" key="1">
    <citation type="submission" date="2019-10" db="EMBL/GenBank/DDBJ databases">
        <authorList>
            <person name="Karimi E."/>
        </authorList>
    </citation>
    <scope>NUCLEOTIDE SEQUENCE [LARGE SCALE GENOMIC DNA]</scope>
    <source>
        <strain evidence="3">Acinetobacter sp. 8BE</strain>
    </source>
</reference>
<dbReference type="NCBIfam" id="TIGR03126">
    <property type="entry name" value="one_C_fae"/>
    <property type="match status" value="1"/>
</dbReference>
<dbReference type="SUPFAM" id="SSF54211">
    <property type="entry name" value="Ribosomal protein S5 domain 2-like"/>
    <property type="match status" value="1"/>
</dbReference>
<dbReference type="GO" id="GO:0016840">
    <property type="term" value="F:carbon-nitrogen lyase activity"/>
    <property type="evidence" value="ECO:0007669"/>
    <property type="project" value="InterPro"/>
</dbReference>
<evidence type="ECO:0000259" key="2">
    <source>
        <dbReference type="Pfam" id="PF08714"/>
    </source>
</evidence>
<dbReference type="Gene3D" id="3.30.230.60">
    <property type="entry name" value="Formaldehyde-activating enzyme"/>
    <property type="match status" value="1"/>
</dbReference>
<evidence type="ECO:0000313" key="4">
    <source>
        <dbReference type="Proteomes" id="UP000430404"/>
    </source>
</evidence>
<dbReference type="GO" id="GO:0016051">
    <property type="term" value="P:carbohydrate biosynthetic process"/>
    <property type="evidence" value="ECO:0007669"/>
    <property type="project" value="InterPro"/>
</dbReference>
<evidence type="ECO:0000256" key="1">
    <source>
        <dbReference type="ARBA" id="ARBA00023239"/>
    </source>
</evidence>
<sequence>MDKLTATVYIGEGFEGEGVNASHINILIGPRGGPVGQAFANSLSSPSQGHCPFMVIAQPNIPVKPMTLYVNKAEIQGDLHANATWGASQAGIAKAINEALSSGVFPPEAENEWAIVTANWVNPSCNDLDEVYRNNYNACARAIHAALNYLPFKNDLVALKQIKNPFYTPKH</sequence>
<feature type="domain" description="Formaldehyde-activating enzyme" evidence="2">
    <location>
        <begin position="10"/>
        <end position="161"/>
    </location>
</feature>
<dbReference type="RefSeq" id="WP_159725409.1">
    <property type="nucleotide sequence ID" value="NZ_LR732744.1"/>
</dbReference>